<dbReference type="InterPro" id="IPR010977">
    <property type="entry name" value="Aromatic_deC"/>
</dbReference>
<keyword evidence="9" id="KW-1185">Reference proteome</keyword>
<comment type="cofactor">
    <cofactor evidence="1 6 7">
        <name>pyridoxal 5'-phosphate</name>
        <dbReference type="ChEBI" id="CHEBI:597326"/>
    </cofactor>
</comment>
<dbReference type="EMBL" id="CP071793">
    <property type="protein sequence ID" value="QTD51518.1"/>
    <property type="molecule type" value="Genomic_DNA"/>
</dbReference>
<dbReference type="RefSeq" id="WP_237381647.1">
    <property type="nucleotide sequence ID" value="NZ_CP071793.1"/>
</dbReference>
<evidence type="ECO:0000256" key="1">
    <source>
        <dbReference type="ARBA" id="ARBA00001933"/>
    </source>
</evidence>
<sequence>MSRTIQQMLTENYVAPETTPCVPPRDEEELKRELWQVEPPARGLGLDGALDLFREKVLAKSIKTWHPLFLNQMFAGASVPAIIGDLLAGLMNPTLATFEASPAGTLIERVVSSWMAQMVGMKPGSSGIFLPGGSLSNLMGLTVARNSKLGGDVRSRGVSSDRKVAILCSAGCHYSITNAANLLGLGTDSVIKVATNERNEMRIEDFKEKLAWCDANDVYPFAVVATMGITVTGGFDPLAEIVEVCRGRDIHIHVDAAFGGGHALTRDGRELFRGIEEADSVIWDAHKWLHTPLTCTVLLVPDPLVLKQTFASNADYLFHDPDHEADITDDLGQYTILCGKRFDALKVWLLFQTYGVEYFQAIAEDRWAFAQQVQELLKADDDFEPCYELRSPLLCFRFMPDALRKADSAYRDALHRWCRTRIMEEGTSLFNMSKLGGTSTYRMILINPLTEMRHIESLIADLRRLGYAYMEANPF</sequence>
<dbReference type="Pfam" id="PF00282">
    <property type="entry name" value="Pyridoxal_deC"/>
    <property type="match status" value="1"/>
</dbReference>
<dbReference type="GO" id="GO:0006520">
    <property type="term" value="P:amino acid metabolic process"/>
    <property type="evidence" value="ECO:0007669"/>
    <property type="project" value="InterPro"/>
</dbReference>
<gene>
    <name evidence="8" type="ORF">J3U87_03535</name>
</gene>
<evidence type="ECO:0000256" key="5">
    <source>
        <dbReference type="ARBA" id="ARBA00023239"/>
    </source>
</evidence>
<evidence type="ECO:0000256" key="6">
    <source>
        <dbReference type="PIRSR" id="PIRSR602129-50"/>
    </source>
</evidence>
<dbReference type="Gene3D" id="3.90.1150.170">
    <property type="match status" value="1"/>
</dbReference>
<evidence type="ECO:0000313" key="8">
    <source>
        <dbReference type="EMBL" id="QTD51518.1"/>
    </source>
</evidence>
<dbReference type="PANTHER" id="PTHR45677:SF8">
    <property type="entry name" value="CYSTEINE SULFINIC ACID DECARBOXYLASE"/>
    <property type="match status" value="1"/>
</dbReference>
<dbReference type="KEGG" id="scor:J3U87_03535"/>
<keyword evidence="5 7" id="KW-0456">Lyase</keyword>
<name>A0A8A4TR83_SULCO</name>
<keyword evidence="3" id="KW-0210">Decarboxylase</keyword>
<dbReference type="AlphaFoldDB" id="A0A8A4TR83"/>
<dbReference type="PANTHER" id="PTHR45677">
    <property type="entry name" value="GLUTAMATE DECARBOXYLASE-RELATED"/>
    <property type="match status" value="1"/>
</dbReference>
<dbReference type="Gene3D" id="3.40.640.10">
    <property type="entry name" value="Type I PLP-dependent aspartate aminotransferase-like (Major domain)"/>
    <property type="match status" value="1"/>
</dbReference>
<feature type="modified residue" description="N6-(pyridoxal phosphate)lysine" evidence="6">
    <location>
        <position position="287"/>
    </location>
</feature>
<dbReference type="GO" id="GO:0019752">
    <property type="term" value="P:carboxylic acid metabolic process"/>
    <property type="evidence" value="ECO:0007669"/>
    <property type="project" value="InterPro"/>
</dbReference>
<evidence type="ECO:0000256" key="4">
    <source>
        <dbReference type="ARBA" id="ARBA00022898"/>
    </source>
</evidence>
<evidence type="ECO:0000256" key="7">
    <source>
        <dbReference type="RuleBase" id="RU000382"/>
    </source>
</evidence>
<comment type="similarity">
    <text evidence="2 7">Belongs to the group II decarboxylase family.</text>
</comment>
<protein>
    <recommendedName>
        <fullName evidence="10">Glutamate or tyrosine decarboxylase</fullName>
    </recommendedName>
</protein>
<dbReference type="InterPro" id="IPR015421">
    <property type="entry name" value="PyrdxlP-dep_Trfase_major"/>
</dbReference>
<dbReference type="GO" id="GO:0030170">
    <property type="term" value="F:pyridoxal phosphate binding"/>
    <property type="evidence" value="ECO:0007669"/>
    <property type="project" value="InterPro"/>
</dbReference>
<evidence type="ECO:0000256" key="3">
    <source>
        <dbReference type="ARBA" id="ARBA00022793"/>
    </source>
</evidence>
<dbReference type="InterPro" id="IPR015424">
    <property type="entry name" value="PyrdxlP-dep_Trfase"/>
</dbReference>
<evidence type="ECO:0000256" key="2">
    <source>
        <dbReference type="ARBA" id="ARBA00009533"/>
    </source>
</evidence>
<keyword evidence="4 6" id="KW-0663">Pyridoxal phosphate</keyword>
<dbReference type="PRINTS" id="PR00800">
    <property type="entry name" value="YHDCRBOXLASE"/>
</dbReference>
<evidence type="ECO:0008006" key="10">
    <source>
        <dbReference type="Google" id="ProtNLM"/>
    </source>
</evidence>
<dbReference type="Proteomes" id="UP000663929">
    <property type="component" value="Chromosome"/>
</dbReference>
<evidence type="ECO:0000313" key="9">
    <source>
        <dbReference type="Proteomes" id="UP000663929"/>
    </source>
</evidence>
<reference evidence="8" key="1">
    <citation type="submission" date="2021-03" db="EMBL/GenBank/DDBJ databases">
        <title>Acanthopleuribacteraceae sp. M133.</title>
        <authorList>
            <person name="Wang G."/>
        </authorList>
    </citation>
    <scope>NUCLEOTIDE SEQUENCE</scope>
    <source>
        <strain evidence="8">M133</strain>
    </source>
</reference>
<proteinExistence type="inferred from homology"/>
<accession>A0A8A4TR83</accession>
<dbReference type="InterPro" id="IPR002129">
    <property type="entry name" value="PyrdxlP-dep_de-COase"/>
</dbReference>
<dbReference type="GO" id="GO:0016831">
    <property type="term" value="F:carboxy-lyase activity"/>
    <property type="evidence" value="ECO:0007669"/>
    <property type="project" value="UniProtKB-KW"/>
</dbReference>
<organism evidence="8 9">
    <name type="scientific">Sulfidibacter corallicola</name>
    <dbReference type="NCBI Taxonomy" id="2818388"/>
    <lineage>
        <taxon>Bacteria</taxon>
        <taxon>Pseudomonadati</taxon>
        <taxon>Acidobacteriota</taxon>
        <taxon>Holophagae</taxon>
        <taxon>Acanthopleuribacterales</taxon>
        <taxon>Acanthopleuribacteraceae</taxon>
        <taxon>Sulfidibacter</taxon>
    </lineage>
</organism>
<dbReference type="SUPFAM" id="SSF53383">
    <property type="entry name" value="PLP-dependent transferases"/>
    <property type="match status" value="1"/>
</dbReference>
<dbReference type="GO" id="GO:0005737">
    <property type="term" value="C:cytoplasm"/>
    <property type="evidence" value="ECO:0007669"/>
    <property type="project" value="TreeGrafter"/>
</dbReference>